<evidence type="ECO:0000256" key="4">
    <source>
        <dbReference type="SAM" id="MobiDB-lite"/>
    </source>
</evidence>
<dbReference type="EMBL" id="SZYD01000008">
    <property type="protein sequence ID" value="KAD5508810.1"/>
    <property type="molecule type" value="Genomic_DNA"/>
</dbReference>
<evidence type="ECO:0000256" key="2">
    <source>
        <dbReference type="ARBA" id="ARBA00022490"/>
    </source>
</evidence>
<dbReference type="OrthoDB" id="306690at2759"/>
<evidence type="ECO:0000313" key="6">
    <source>
        <dbReference type="EMBL" id="KAD5508810.1"/>
    </source>
</evidence>
<feature type="region of interest" description="Disordered" evidence="4">
    <location>
        <begin position="186"/>
        <end position="209"/>
    </location>
</feature>
<dbReference type="CDD" id="cd21134">
    <property type="entry name" value="YTH"/>
    <property type="match status" value="1"/>
</dbReference>
<keyword evidence="2" id="KW-0963">Cytoplasm</keyword>
<feature type="domain" description="YTH" evidence="5">
    <location>
        <begin position="470"/>
        <end position="607"/>
    </location>
</feature>
<dbReference type="InterPro" id="IPR007275">
    <property type="entry name" value="YTH_domain"/>
</dbReference>
<gene>
    <name evidence="6" type="ORF">E3N88_16513</name>
</gene>
<feature type="compositionally biased region" description="Polar residues" evidence="4">
    <location>
        <begin position="64"/>
        <end position="78"/>
    </location>
</feature>
<comment type="subcellular location">
    <subcellularLocation>
        <location evidence="1">Cytoplasm</location>
    </subcellularLocation>
</comment>
<dbReference type="AlphaFoldDB" id="A0A5N6P0P4"/>
<reference evidence="6 7" key="1">
    <citation type="submission" date="2019-05" db="EMBL/GenBank/DDBJ databases">
        <title>Mikania micrantha, genome provides insights into the molecular mechanism of rapid growth.</title>
        <authorList>
            <person name="Liu B."/>
        </authorList>
    </citation>
    <scope>NUCLEOTIDE SEQUENCE [LARGE SCALE GENOMIC DNA]</scope>
    <source>
        <strain evidence="6">NLD-2019</strain>
        <tissue evidence="6">Leaf</tissue>
    </source>
</reference>
<keyword evidence="3" id="KW-0694">RNA-binding</keyword>
<feature type="region of interest" description="Disordered" evidence="4">
    <location>
        <begin position="49"/>
        <end position="84"/>
    </location>
</feature>
<evidence type="ECO:0000313" key="7">
    <source>
        <dbReference type="Proteomes" id="UP000326396"/>
    </source>
</evidence>
<dbReference type="InterPro" id="IPR045168">
    <property type="entry name" value="YTH_prot"/>
</dbReference>
<dbReference type="PANTHER" id="PTHR12357">
    <property type="entry name" value="YTH YT521-B HOMOLOGY DOMAIN-CONTAINING"/>
    <property type="match status" value="1"/>
</dbReference>
<dbReference type="PROSITE" id="PS50882">
    <property type="entry name" value="YTH"/>
    <property type="match status" value="1"/>
</dbReference>
<dbReference type="Proteomes" id="UP000326396">
    <property type="component" value="Linkage Group LG16"/>
</dbReference>
<dbReference type="GO" id="GO:0003729">
    <property type="term" value="F:mRNA binding"/>
    <property type="evidence" value="ECO:0007669"/>
    <property type="project" value="TreeGrafter"/>
</dbReference>
<dbReference type="Pfam" id="PF04146">
    <property type="entry name" value="YTH"/>
    <property type="match status" value="1"/>
</dbReference>
<organism evidence="6 7">
    <name type="scientific">Mikania micrantha</name>
    <name type="common">bitter vine</name>
    <dbReference type="NCBI Taxonomy" id="192012"/>
    <lineage>
        <taxon>Eukaryota</taxon>
        <taxon>Viridiplantae</taxon>
        <taxon>Streptophyta</taxon>
        <taxon>Embryophyta</taxon>
        <taxon>Tracheophyta</taxon>
        <taxon>Spermatophyta</taxon>
        <taxon>Magnoliopsida</taxon>
        <taxon>eudicotyledons</taxon>
        <taxon>Gunneridae</taxon>
        <taxon>Pentapetalae</taxon>
        <taxon>asterids</taxon>
        <taxon>campanulids</taxon>
        <taxon>Asterales</taxon>
        <taxon>Asteraceae</taxon>
        <taxon>Asteroideae</taxon>
        <taxon>Heliantheae alliance</taxon>
        <taxon>Eupatorieae</taxon>
        <taxon>Mikania</taxon>
    </lineage>
</organism>
<proteinExistence type="predicted"/>
<evidence type="ECO:0000256" key="1">
    <source>
        <dbReference type="ARBA" id="ARBA00004496"/>
    </source>
</evidence>
<dbReference type="GO" id="GO:0061157">
    <property type="term" value="P:mRNA destabilization"/>
    <property type="evidence" value="ECO:0007669"/>
    <property type="project" value="TreeGrafter"/>
</dbReference>
<evidence type="ECO:0000259" key="5">
    <source>
        <dbReference type="PROSITE" id="PS50882"/>
    </source>
</evidence>
<evidence type="ECO:0000256" key="3">
    <source>
        <dbReference type="ARBA" id="ARBA00022884"/>
    </source>
</evidence>
<dbReference type="PANTHER" id="PTHR12357:SF99">
    <property type="entry name" value="YTH DOMAIN-CONTAINING PROTEIN ECT2-RELATED"/>
    <property type="match status" value="1"/>
</dbReference>
<dbReference type="GO" id="GO:0005737">
    <property type="term" value="C:cytoplasm"/>
    <property type="evidence" value="ECO:0007669"/>
    <property type="project" value="UniProtKB-SubCell"/>
</dbReference>
<dbReference type="Gene3D" id="3.10.590.10">
    <property type="entry name" value="ph1033 like domains"/>
    <property type="match status" value="1"/>
</dbReference>
<comment type="caution">
    <text evidence="6">The sequence shown here is derived from an EMBL/GenBank/DDBJ whole genome shotgun (WGS) entry which is preliminary data.</text>
</comment>
<dbReference type="FunFam" id="3.10.590.10:FF:000001">
    <property type="entry name" value="YTH domain family 1, isoform CRA_a"/>
    <property type="match status" value="1"/>
</dbReference>
<protein>
    <recommendedName>
        <fullName evidence="5">YTH domain-containing protein</fullName>
    </recommendedName>
</protein>
<accession>A0A5N6P0P4</accession>
<keyword evidence="7" id="KW-1185">Reference proteome</keyword>
<sequence length="933" mass="104205">MSFADLNTRDGTTTIYHPTRGKHFQSTIYSCINTEEAADLLKNLSLDSQSKTLEIPEPTKKPSGDNTTDAGNGQNQPLDRSVTPLIPDFMDPTVAYFPNYASTAYYYGGYDGTANDWSDYSRYVNPDGVDMSHGVYGDMYHGYGYAPYGPYSPAATPVPTVGHDGQLYDAQHYQYPSPYFQPMTPTSGPYSSAAVPPKGENAPSAAAEQPPLTVDSANANSNSIVNGGKGTTGPTPVRPTPYQNANYNAFGSYGRGAQNGYQDPRYSFDGVHSPIPWLDAPLYTDAQARNNSNIAPVTNGNGIASRSQNIRPHSHIMGLQSQRPLSGVNTTNGYLNRMYPNKLYSQYGANYRSGYGYGSNGYDSQSNARGWLATDNKYKPRGRGNGCFGYNNESSDGLNELNRGPRARTVRNQKVLTPITLAVKGQNITPITLMPTEDVQKETEVKDKVGSTPNREQYNQPDFPDTYEDAKFFIIKSYSEDDVHKSIKYNVWASTQNGNKKLDAAYQEAQQKSGSCPVFLFFSVNTSGQFVGVAEMVGPVDFNKSLEYWQQDKWIGCFPVKWHIVKDLPNSLLKHITLENNENKPVTNSRDTQEVKLEQGLQVLKIFKEHSSRQCILDDFEFYEDRQRRIQEKKAKQQQFQKQVWEGKPKEGIKVEVVAPPNSSEIVQETVKEATSAVHINGDVKPAEKKIVANVCILQEMLPEQDPSLENVHNKRTHGGPSGTTDHYTLKFLLEQRVTTVEQHRLLLKLMPYNFSIVHRAGKENRGTDALSRRPTAIAQLCTLLLPKQLTLQDIQASLHTDPYTKDIIQKLTTDPAAVPHFSLVDQLLFFKGRVVVPENPSIRNTILHEADYTLMGGHGGFLKTYKRKYETLAPAGLLQHLPIPHRIWDDISLDFIIGLPISHRVDTIFVVVDRLSKYAHFFPSNILLQPKV</sequence>
<name>A0A5N6P0P4_9ASTR</name>